<dbReference type="SUPFAM" id="SSF52540">
    <property type="entry name" value="P-loop containing nucleoside triphosphate hydrolases"/>
    <property type="match status" value="1"/>
</dbReference>
<gene>
    <name evidence="5" type="ORF">RUN215_v1_2950002</name>
</gene>
<dbReference type="InterPro" id="IPR001482">
    <property type="entry name" value="T2SS/T4SS_dom"/>
</dbReference>
<dbReference type="PANTHER" id="PTHR30258">
    <property type="entry name" value="TYPE II SECRETION SYSTEM PROTEIN GSPE-RELATED"/>
    <property type="match status" value="1"/>
</dbReference>
<evidence type="ECO:0000256" key="3">
    <source>
        <dbReference type="ARBA" id="ARBA00022840"/>
    </source>
</evidence>
<reference evidence="5" key="1">
    <citation type="submission" date="2015-10" db="EMBL/GenBank/DDBJ databases">
        <authorList>
            <person name="Gilbert D.G."/>
        </authorList>
    </citation>
    <scope>NUCLEOTIDE SEQUENCE</scope>
    <source>
        <strain evidence="5">Phyl III-seqv23</strain>
    </source>
</reference>
<name>A0A0S4X3S8_RALSL</name>
<dbReference type="GO" id="GO:0005524">
    <property type="term" value="F:ATP binding"/>
    <property type="evidence" value="ECO:0007669"/>
    <property type="project" value="UniProtKB-KW"/>
</dbReference>
<dbReference type="GO" id="GO:0005886">
    <property type="term" value="C:plasma membrane"/>
    <property type="evidence" value="ECO:0007669"/>
    <property type="project" value="TreeGrafter"/>
</dbReference>
<dbReference type="AlphaFoldDB" id="A0A0S4X3S8"/>
<dbReference type="PANTHER" id="PTHR30258:SF1">
    <property type="entry name" value="PROTEIN TRANSPORT PROTEIN HOFB HOMOLOG"/>
    <property type="match status" value="1"/>
</dbReference>
<evidence type="ECO:0000256" key="1">
    <source>
        <dbReference type="ARBA" id="ARBA00006611"/>
    </source>
</evidence>
<evidence type="ECO:0000259" key="4">
    <source>
        <dbReference type="Pfam" id="PF00437"/>
    </source>
</evidence>
<evidence type="ECO:0000313" key="5">
    <source>
        <dbReference type="EMBL" id="CUV58646.1"/>
    </source>
</evidence>
<dbReference type="Gene3D" id="3.40.50.300">
    <property type="entry name" value="P-loop containing nucleotide triphosphate hydrolases"/>
    <property type="match status" value="1"/>
</dbReference>
<proteinExistence type="inferred from homology"/>
<keyword evidence="2" id="KW-0547">Nucleotide-binding</keyword>
<dbReference type="GO" id="GO:0016887">
    <property type="term" value="F:ATP hydrolysis activity"/>
    <property type="evidence" value="ECO:0007669"/>
    <property type="project" value="TreeGrafter"/>
</dbReference>
<dbReference type="InterPro" id="IPR027417">
    <property type="entry name" value="P-loop_NTPase"/>
</dbReference>
<keyword evidence="3" id="KW-0067">ATP-binding</keyword>
<protein>
    <submittedName>
        <fullName evidence="5">Putative gspe-related protein</fullName>
    </submittedName>
</protein>
<dbReference type="EMBL" id="LN899820">
    <property type="protein sequence ID" value="CUV58646.1"/>
    <property type="molecule type" value="Genomic_DNA"/>
</dbReference>
<feature type="domain" description="Bacterial type II secretion system protein E" evidence="4">
    <location>
        <begin position="1"/>
        <end position="126"/>
    </location>
</feature>
<dbReference type="Pfam" id="PF00437">
    <property type="entry name" value="T2SSE"/>
    <property type="match status" value="1"/>
</dbReference>
<accession>A0A0S4X3S8</accession>
<organism evidence="5">
    <name type="scientific">Ralstonia solanacearum</name>
    <name type="common">Pseudomonas solanacearum</name>
    <dbReference type="NCBI Taxonomy" id="305"/>
    <lineage>
        <taxon>Bacteria</taxon>
        <taxon>Pseudomonadati</taxon>
        <taxon>Pseudomonadota</taxon>
        <taxon>Betaproteobacteria</taxon>
        <taxon>Burkholderiales</taxon>
        <taxon>Burkholderiaceae</taxon>
        <taxon>Ralstonia</taxon>
        <taxon>Ralstonia solanacearum species complex</taxon>
    </lineage>
</organism>
<evidence type="ECO:0000256" key="2">
    <source>
        <dbReference type="ARBA" id="ARBA00022741"/>
    </source>
</evidence>
<sequence length="132" mass="14880">MHANSALDVVGRFLHMGVDPYNFMSALIGIVSQRLLRLKCPECAPASPDPGSRSVGCPACRYTGYRGRTVVWEIVPVNDTIRELVIRREPLRLIREQSRQMGVVSLRDQAVRMVERGLTTFEEIDRVVSPNE</sequence>
<comment type="similarity">
    <text evidence="1">Belongs to the GSP E family.</text>
</comment>